<feature type="domain" description="Response regulatory" evidence="3">
    <location>
        <begin position="2"/>
        <end position="118"/>
    </location>
</feature>
<accession>A0A1F7XB18</accession>
<dbReference type="PANTHER" id="PTHR44591:SF3">
    <property type="entry name" value="RESPONSE REGULATORY DOMAIN-CONTAINING PROTEIN"/>
    <property type="match status" value="1"/>
</dbReference>
<reference evidence="4 5" key="1">
    <citation type="journal article" date="2016" name="Nat. Commun.">
        <title>Thousands of microbial genomes shed light on interconnected biogeochemical processes in an aquifer system.</title>
        <authorList>
            <person name="Anantharaman K."/>
            <person name="Brown C.T."/>
            <person name="Hug L.A."/>
            <person name="Sharon I."/>
            <person name="Castelle C.J."/>
            <person name="Probst A.J."/>
            <person name="Thomas B.C."/>
            <person name="Singh A."/>
            <person name="Wilkins M.J."/>
            <person name="Karaoz U."/>
            <person name="Brodie E.L."/>
            <person name="Williams K.H."/>
            <person name="Hubbard S.S."/>
            <person name="Banfield J.F."/>
        </authorList>
    </citation>
    <scope>NUCLEOTIDE SEQUENCE [LARGE SCALE GENOMIC DNA]</scope>
</reference>
<dbReference type="AlphaFoldDB" id="A0A1F7XB18"/>
<evidence type="ECO:0000313" key="4">
    <source>
        <dbReference type="EMBL" id="OGM12202.1"/>
    </source>
</evidence>
<sequence length="127" mass="14011">MKVLIIEDEPLVARLYEKTLKFDGFEVSIANGGNEGLTKTKAEKPDLVLLDIMMPEPDGIEVLDKLKKDEETKGIPVVILTNLSGKHDAELALSKGADDYWIKRDAEPKDLGKMIKGILNRKPAGPN</sequence>
<name>A0A1F7XB18_9BACT</name>
<evidence type="ECO:0000313" key="5">
    <source>
        <dbReference type="Proteomes" id="UP000177053"/>
    </source>
</evidence>
<dbReference type="SUPFAM" id="SSF52172">
    <property type="entry name" value="CheY-like"/>
    <property type="match status" value="1"/>
</dbReference>
<protein>
    <recommendedName>
        <fullName evidence="3">Response regulatory domain-containing protein</fullName>
    </recommendedName>
</protein>
<organism evidence="4 5">
    <name type="scientific">Candidatus Woesebacteria bacterium RBG_16_34_12</name>
    <dbReference type="NCBI Taxonomy" id="1802480"/>
    <lineage>
        <taxon>Bacteria</taxon>
        <taxon>Candidatus Woeseibacteriota</taxon>
    </lineage>
</organism>
<proteinExistence type="predicted"/>
<evidence type="ECO:0000259" key="3">
    <source>
        <dbReference type="PROSITE" id="PS50110"/>
    </source>
</evidence>
<evidence type="ECO:0000256" key="2">
    <source>
        <dbReference type="PROSITE-ProRule" id="PRU00169"/>
    </source>
</evidence>
<dbReference type="GO" id="GO:0000160">
    <property type="term" value="P:phosphorelay signal transduction system"/>
    <property type="evidence" value="ECO:0007669"/>
    <property type="project" value="InterPro"/>
</dbReference>
<dbReference type="SMART" id="SM00448">
    <property type="entry name" value="REC"/>
    <property type="match status" value="1"/>
</dbReference>
<dbReference type="Gene3D" id="3.40.50.2300">
    <property type="match status" value="1"/>
</dbReference>
<dbReference type="InterPro" id="IPR001789">
    <property type="entry name" value="Sig_transdc_resp-reg_receiver"/>
</dbReference>
<dbReference type="EMBL" id="MGFS01000002">
    <property type="protein sequence ID" value="OGM12202.1"/>
    <property type="molecule type" value="Genomic_DNA"/>
</dbReference>
<feature type="modified residue" description="4-aspartylphosphate" evidence="2">
    <location>
        <position position="51"/>
    </location>
</feature>
<dbReference type="InterPro" id="IPR050595">
    <property type="entry name" value="Bact_response_regulator"/>
</dbReference>
<evidence type="ECO:0000256" key="1">
    <source>
        <dbReference type="ARBA" id="ARBA00022553"/>
    </source>
</evidence>
<dbReference type="PANTHER" id="PTHR44591">
    <property type="entry name" value="STRESS RESPONSE REGULATOR PROTEIN 1"/>
    <property type="match status" value="1"/>
</dbReference>
<dbReference type="InterPro" id="IPR011006">
    <property type="entry name" value="CheY-like_superfamily"/>
</dbReference>
<keyword evidence="1 2" id="KW-0597">Phosphoprotein</keyword>
<dbReference type="Pfam" id="PF00072">
    <property type="entry name" value="Response_reg"/>
    <property type="match status" value="1"/>
</dbReference>
<gene>
    <name evidence="4" type="ORF">A2Z22_05195</name>
</gene>
<dbReference type="PROSITE" id="PS50110">
    <property type="entry name" value="RESPONSE_REGULATORY"/>
    <property type="match status" value="1"/>
</dbReference>
<dbReference type="Proteomes" id="UP000177053">
    <property type="component" value="Unassembled WGS sequence"/>
</dbReference>
<comment type="caution">
    <text evidence="4">The sequence shown here is derived from an EMBL/GenBank/DDBJ whole genome shotgun (WGS) entry which is preliminary data.</text>
</comment>